<evidence type="ECO:0000313" key="1">
    <source>
        <dbReference type="EMBL" id="KAF9066224.1"/>
    </source>
</evidence>
<name>A0A9P5PIC5_9AGAR</name>
<dbReference type="EMBL" id="JADNRY010000090">
    <property type="protein sequence ID" value="KAF9066224.1"/>
    <property type="molecule type" value="Genomic_DNA"/>
</dbReference>
<evidence type="ECO:0008006" key="3">
    <source>
        <dbReference type="Google" id="ProtNLM"/>
    </source>
</evidence>
<gene>
    <name evidence="1" type="ORF">BDP27DRAFT_1424006</name>
</gene>
<organism evidence="1 2">
    <name type="scientific">Rhodocollybia butyracea</name>
    <dbReference type="NCBI Taxonomy" id="206335"/>
    <lineage>
        <taxon>Eukaryota</taxon>
        <taxon>Fungi</taxon>
        <taxon>Dikarya</taxon>
        <taxon>Basidiomycota</taxon>
        <taxon>Agaricomycotina</taxon>
        <taxon>Agaricomycetes</taxon>
        <taxon>Agaricomycetidae</taxon>
        <taxon>Agaricales</taxon>
        <taxon>Marasmiineae</taxon>
        <taxon>Omphalotaceae</taxon>
        <taxon>Rhodocollybia</taxon>
    </lineage>
</organism>
<proteinExistence type="predicted"/>
<comment type="caution">
    <text evidence="1">The sequence shown here is derived from an EMBL/GenBank/DDBJ whole genome shotgun (WGS) entry which is preliminary data.</text>
</comment>
<sequence length="174" mass="19614">MHLLYRPNELLVIILGLLEDDKQAPAALSCLSKRIRHLAYLLLYRTITASALSTLSTDDTISRELHPAAYVHNLVIDNLDFPQIYRDNYLTEHMYHANQKVGHISGVHNHSLTKLSFQSVTLPLSNVLVPRVPLILLNLENLVLRAPFPQEKIRLCTSIFVNAAMLKFANAPSP</sequence>
<protein>
    <recommendedName>
        <fullName evidence="3">F-box domain-containing protein</fullName>
    </recommendedName>
</protein>
<dbReference type="AlphaFoldDB" id="A0A9P5PIC5"/>
<dbReference type="Proteomes" id="UP000772434">
    <property type="component" value="Unassembled WGS sequence"/>
</dbReference>
<accession>A0A9P5PIC5</accession>
<reference evidence="1" key="1">
    <citation type="submission" date="2020-11" db="EMBL/GenBank/DDBJ databases">
        <authorList>
            <consortium name="DOE Joint Genome Institute"/>
            <person name="Ahrendt S."/>
            <person name="Riley R."/>
            <person name="Andreopoulos W."/>
            <person name="Labutti K."/>
            <person name="Pangilinan J."/>
            <person name="Ruiz-Duenas F.J."/>
            <person name="Barrasa J.M."/>
            <person name="Sanchez-Garcia M."/>
            <person name="Camarero S."/>
            <person name="Miyauchi S."/>
            <person name="Serrano A."/>
            <person name="Linde D."/>
            <person name="Babiker R."/>
            <person name="Drula E."/>
            <person name="Ayuso-Fernandez I."/>
            <person name="Pacheco R."/>
            <person name="Padilla G."/>
            <person name="Ferreira P."/>
            <person name="Barriuso J."/>
            <person name="Kellner H."/>
            <person name="Castanera R."/>
            <person name="Alfaro M."/>
            <person name="Ramirez L."/>
            <person name="Pisabarro A.G."/>
            <person name="Kuo A."/>
            <person name="Tritt A."/>
            <person name="Lipzen A."/>
            <person name="He G."/>
            <person name="Yan M."/>
            <person name="Ng V."/>
            <person name="Cullen D."/>
            <person name="Martin F."/>
            <person name="Rosso M.-N."/>
            <person name="Henrissat B."/>
            <person name="Hibbett D."/>
            <person name="Martinez A.T."/>
            <person name="Grigoriev I.V."/>
        </authorList>
    </citation>
    <scope>NUCLEOTIDE SEQUENCE</scope>
    <source>
        <strain evidence="1">AH 40177</strain>
    </source>
</reference>
<keyword evidence="2" id="KW-1185">Reference proteome</keyword>
<evidence type="ECO:0000313" key="2">
    <source>
        <dbReference type="Proteomes" id="UP000772434"/>
    </source>
</evidence>